<gene>
    <name evidence="1" type="ORF">ND2E_3697</name>
</gene>
<proteinExistence type="predicted"/>
<evidence type="ECO:0000313" key="2">
    <source>
        <dbReference type="Proteomes" id="UP000029843"/>
    </source>
</evidence>
<evidence type="ECO:0000313" key="1">
    <source>
        <dbReference type="EMBL" id="KGJ90141.1"/>
    </source>
</evidence>
<dbReference type="PATRIC" id="fig|28229.4.peg.2849"/>
<dbReference type="Proteomes" id="UP000029843">
    <property type="component" value="Unassembled WGS sequence"/>
</dbReference>
<protein>
    <submittedName>
        <fullName evidence="1">Uncharacterized protein</fullName>
    </submittedName>
</protein>
<accession>A0A099KIG6</accession>
<reference evidence="1 2" key="1">
    <citation type="submission" date="2014-08" db="EMBL/GenBank/DDBJ databases">
        <title>Genomic and Phenotypic Diversity of Colwellia psychrerythraea strains from Disparate Marine Basins.</title>
        <authorList>
            <person name="Techtmann S.M."/>
            <person name="Stelling S.C."/>
            <person name="Utturkar S.M."/>
            <person name="Alshibli N."/>
            <person name="Harris A."/>
            <person name="Brown S.D."/>
            <person name="Hazen T.C."/>
        </authorList>
    </citation>
    <scope>NUCLEOTIDE SEQUENCE [LARGE SCALE GENOMIC DNA]</scope>
    <source>
        <strain evidence="1 2">ND2E</strain>
    </source>
</reference>
<dbReference type="AlphaFoldDB" id="A0A099KIG6"/>
<name>A0A099KIG6_COLPS</name>
<organism evidence="1 2">
    <name type="scientific">Colwellia psychrerythraea</name>
    <name type="common">Vibrio psychroerythus</name>
    <dbReference type="NCBI Taxonomy" id="28229"/>
    <lineage>
        <taxon>Bacteria</taxon>
        <taxon>Pseudomonadati</taxon>
        <taxon>Pseudomonadota</taxon>
        <taxon>Gammaproteobacteria</taxon>
        <taxon>Alteromonadales</taxon>
        <taxon>Colwelliaceae</taxon>
        <taxon>Colwellia</taxon>
    </lineage>
</organism>
<sequence length="42" mass="4894">MLVNASLLEYSTYISKNMQTAFFNFLFALANKISYKEATFYV</sequence>
<comment type="caution">
    <text evidence="1">The sequence shown here is derived from an EMBL/GenBank/DDBJ whole genome shotgun (WGS) entry which is preliminary data.</text>
</comment>
<dbReference type="EMBL" id="JQED01000037">
    <property type="protein sequence ID" value="KGJ90141.1"/>
    <property type="molecule type" value="Genomic_DNA"/>
</dbReference>